<sequence>MGMLNYAATISLDGYIADSAGDFQWAAPNEDIFALHLARLSGVTTEILGRRTYHLMQYWEDPAQRAEMTEAEQDFAQYWQDVHKIIVSSTLAASQMRSDRDRLQRDLCLADIRRIVAATDGVVEIFGPTTAAEAIRACLVDQFEFFVIPIVLGGGRKALPEGAYRKLRLEDTRTFANGTVYLRYGR</sequence>
<name>A0ABU2B2L1_9MICC</name>
<dbReference type="EMBL" id="JAVDYJ010000001">
    <property type="protein sequence ID" value="MDR7346614.1"/>
    <property type="molecule type" value="Genomic_DNA"/>
</dbReference>
<dbReference type="RefSeq" id="WP_310171784.1">
    <property type="nucleotide sequence ID" value="NZ_BAABHE010000002.1"/>
</dbReference>
<protein>
    <submittedName>
        <fullName evidence="2">Dihydrofolate reductase</fullName>
    </submittedName>
</protein>
<dbReference type="InterPro" id="IPR024072">
    <property type="entry name" value="DHFR-like_dom_sf"/>
</dbReference>
<accession>A0ABU2B2L1</accession>
<dbReference type="Proteomes" id="UP001183794">
    <property type="component" value="Unassembled WGS sequence"/>
</dbReference>
<dbReference type="PANTHER" id="PTHR38011:SF11">
    <property type="entry name" value="2,5-DIAMINO-6-RIBOSYLAMINO-4(3H)-PYRIMIDINONE 5'-PHOSPHATE REDUCTASE"/>
    <property type="match status" value="1"/>
</dbReference>
<evidence type="ECO:0000313" key="3">
    <source>
        <dbReference type="Proteomes" id="UP001183794"/>
    </source>
</evidence>
<evidence type="ECO:0000259" key="1">
    <source>
        <dbReference type="Pfam" id="PF01872"/>
    </source>
</evidence>
<dbReference type="Pfam" id="PF01872">
    <property type="entry name" value="RibD_C"/>
    <property type="match status" value="1"/>
</dbReference>
<evidence type="ECO:0000313" key="2">
    <source>
        <dbReference type="EMBL" id="MDR7346614.1"/>
    </source>
</evidence>
<dbReference type="PANTHER" id="PTHR38011">
    <property type="entry name" value="DIHYDROFOLATE REDUCTASE FAMILY PROTEIN (AFU_ORTHOLOGUE AFUA_8G06820)"/>
    <property type="match status" value="1"/>
</dbReference>
<proteinExistence type="predicted"/>
<comment type="caution">
    <text evidence="2">The sequence shown here is derived from an EMBL/GenBank/DDBJ whole genome shotgun (WGS) entry which is preliminary data.</text>
</comment>
<dbReference type="InterPro" id="IPR050765">
    <property type="entry name" value="Riboflavin_Biosynth_HTPR"/>
</dbReference>
<gene>
    <name evidence="2" type="ORF">J2S62_000871</name>
</gene>
<reference evidence="2 3" key="1">
    <citation type="submission" date="2023-07" db="EMBL/GenBank/DDBJ databases">
        <title>Sequencing the genomes of 1000 actinobacteria strains.</title>
        <authorList>
            <person name="Klenk H.-P."/>
        </authorList>
    </citation>
    <scope>NUCLEOTIDE SEQUENCE [LARGE SCALE GENOMIC DNA]</scope>
    <source>
        <strain evidence="2 3">DSM 22966</strain>
    </source>
</reference>
<dbReference type="InterPro" id="IPR002734">
    <property type="entry name" value="RibDG_C"/>
</dbReference>
<feature type="domain" description="Bacterial bifunctional deaminase-reductase C-terminal" evidence="1">
    <location>
        <begin position="5"/>
        <end position="180"/>
    </location>
</feature>
<dbReference type="SUPFAM" id="SSF53597">
    <property type="entry name" value="Dihydrofolate reductase-like"/>
    <property type="match status" value="1"/>
</dbReference>
<keyword evidence="3" id="KW-1185">Reference proteome</keyword>
<organism evidence="2 3">
    <name type="scientific">Enteractinococcus fodinae</name>
    <dbReference type="NCBI Taxonomy" id="684663"/>
    <lineage>
        <taxon>Bacteria</taxon>
        <taxon>Bacillati</taxon>
        <taxon>Actinomycetota</taxon>
        <taxon>Actinomycetes</taxon>
        <taxon>Micrococcales</taxon>
        <taxon>Micrococcaceae</taxon>
    </lineage>
</organism>
<dbReference type="Gene3D" id="3.40.430.10">
    <property type="entry name" value="Dihydrofolate Reductase, subunit A"/>
    <property type="match status" value="1"/>
</dbReference>